<feature type="binding site" evidence="8">
    <location>
        <position position="291"/>
    </location>
    <ligand>
        <name>Mg(2+)</name>
        <dbReference type="ChEBI" id="CHEBI:18420"/>
        <label>1</label>
    </ligand>
</feature>
<evidence type="ECO:0000259" key="11">
    <source>
        <dbReference type="Pfam" id="PF18072"/>
    </source>
</evidence>
<dbReference type="GO" id="GO:0005524">
    <property type="term" value="F:ATP binding"/>
    <property type="evidence" value="ECO:0007669"/>
    <property type="project" value="UniProtKB-UniRule"/>
</dbReference>
<comment type="subunit">
    <text evidence="8">Monomer. Part of the FGAM synthase complex composed of 1 PurL, 1 PurQ and 2 PurS subunits.</text>
</comment>
<feature type="binding site" evidence="8">
    <location>
        <position position="314"/>
    </location>
    <ligand>
        <name>substrate</name>
    </ligand>
</feature>
<dbReference type="InterPro" id="IPR036676">
    <property type="entry name" value="PurM-like_C_sf"/>
</dbReference>
<accession>A0A7C3YQ45</accession>
<feature type="domain" description="Phosphoribosylformylglycinamidine synthase linker" evidence="11">
    <location>
        <begin position="180"/>
        <end position="226"/>
    </location>
</feature>
<evidence type="ECO:0000256" key="6">
    <source>
        <dbReference type="ARBA" id="ARBA00022840"/>
    </source>
</evidence>
<dbReference type="Pfam" id="PF02769">
    <property type="entry name" value="AIRS_C"/>
    <property type="match status" value="2"/>
</dbReference>
<feature type="domain" description="PurM-like N-terminal" evidence="9">
    <location>
        <begin position="642"/>
        <end position="741"/>
    </location>
</feature>
<comment type="similarity">
    <text evidence="8">Belongs to the FGAMS family.</text>
</comment>
<feature type="binding site" evidence="8">
    <location>
        <position position="315"/>
    </location>
    <ligand>
        <name>Mg(2+)</name>
        <dbReference type="ChEBI" id="CHEBI:18420"/>
        <label>2</label>
    </ligand>
</feature>
<dbReference type="CDD" id="cd02204">
    <property type="entry name" value="PurL_repeat2"/>
    <property type="match status" value="1"/>
</dbReference>
<dbReference type="InterPro" id="IPR036604">
    <property type="entry name" value="PurS-like_sf"/>
</dbReference>
<dbReference type="HAMAP" id="MF_00420">
    <property type="entry name" value="PurL_2"/>
    <property type="match status" value="1"/>
</dbReference>
<dbReference type="SUPFAM" id="SSF56042">
    <property type="entry name" value="PurM C-terminal domain-like"/>
    <property type="match status" value="2"/>
</dbReference>
<keyword evidence="5 8" id="KW-0658">Purine biosynthesis</keyword>
<keyword evidence="2 8" id="KW-0436">Ligase</keyword>
<dbReference type="SUPFAM" id="SSF82697">
    <property type="entry name" value="PurS-like"/>
    <property type="match status" value="1"/>
</dbReference>
<evidence type="ECO:0000256" key="2">
    <source>
        <dbReference type="ARBA" id="ARBA00022598"/>
    </source>
</evidence>
<proteinExistence type="inferred from homology"/>
<sequence>MVFRIEVRKKLEDKTGILLLQEVKEIVPTGIEKISVIDLYFIKGKIKKGLLEKIAPKIFGDPIKEEVRIGKFSLPGKSIEILYHPGVSDPQEDSIRRTFLDFGLPEIEVRTGKRYLFEISLPEKNWEEIIEKIASEFLYNPLIQHIARKKEKVFHQGREYQFRLEEIPIRRATARELLALSQNRLLALSLSEMRAIQRYYQRIGREPTDIELETFAQTWSEHCKHKTMRGDVIVFEKRGKKVRSFFISDLLGTTIFKVTERLRKPYCLSVFKDNSGVIELNEEYGITFKVETHNHPSALEPYGGAATGIGGVIRDCLGTGKGAKPILNTDVFCFAPPDFPREKVPKGVLHPKRILKGVVAGVRDYGNRMGIPTANGALYFLKDFLTNPLVFCGTLGLIPKDKIEKEISPGDVIILCGARTGRDGIHGVTFASQELSQEISSSVVQIGNPIEEKKLTDAILAARDRNLVKAITDCGGGGLSSAIGELSRDFGCEVDLEKVPLKYRGLNYTEIWISESQERMVLFTAPEKVDEIIKLFREYDCEAVAIGKITGEKKLRLNYRGQRVGEIDMEFLHKGNPRIVRKAEIKIPDSRPKIRDLPPPEDYNEILIRLLSSPNIASKEWGCRQYDFEVQGRTITKPITSDGCVLKPLPDKEIGVVISNGLCPRYGLIDPYWMAASAIDEALRNLVASGGDINKTAILDNFCFGNPENKKVMGEIVRTCLGAYDTALRYKVPFISGKDSLYNEYKVRGKKTSTIPPTLLISALSVIPDITLALTPGFKEEGSPIYIIGETKEEMGGSEYLALFGRLEGKVPRVNPHQGREIFERLFLANRARLLLSLHDCSEGGVAVAVAEMAIFGEIGAEISLLHLPGSEKIKRDDFLLFSESNTRFIAEVKKDKEEEFKRLFASLPIAPIGRVGGEKIVISRRKELISLPIKKISHIWSTSLSSVLH</sequence>
<comment type="caution">
    <text evidence="12">The sequence shown here is derived from an EMBL/GenBank/DDBJ whole genome shotgun (WGS) entry which is preliminary data.</text>
</comment>
<dbReference type="GO" id="GO:0004642">
    <property type="term" value="F:phosphoribosylformylglycinamidine synthase activity"/>
    <property type="evidence" value="ECO:0007669"/>
    <property type="project" value="UniProtKB-UniRule"/>
</dbReference>
<evidence type="ECO:0000256" key="5">
    <source>
        <dbReference type="ARBA" id="ARBA00022755"/>
    </source>
</evidence>
<name>A0A7C3YQ45_UNCW3</name>
<evidence type="ECO:0000256" key="8">
    <source>
        <dbReference type="HAMAP-Rule" id="MF_00420"/>
    </source>
</evidence>
<dbReference type="GO" id="GO:0005737">
    <property type="term" value="C:cytoplasm"/>
    <property type="evidence" value="ECO:0007669"/>
    <property type="project" value="UniProtKB-SubCell"/>
</dbReference>
<evidence type="ECO:0000313" key="12">
    <source>
        <dbReference type="EMBL" id="HGE99411.1"/>
    </source>
</evidence>
<keyword evidence="4 8" id="KW-0547">Nucleotide-binding</keyword>
<evidence type="ECO:0000256" key="4">
    <source>
        <dbReference type="ARBA" id="ARBA00022741"/>
    </source>
</evidence>
<feature type="binding site" evidence="8">
    <location>
        <position position="740"/>
    </location>
    <ligand>
        <name>substrate</name>
    </ligand>
</feature>
<comment type="pathway">
    <text evidence="8">Purine metabolism; IMP biosynthesis via de novo pathway; 5-amino-1-(5-phospho-D-ribosyl)imidazole from N(2)-formyl-N(1)-(5-phospho-D-ribosyl)glycinamide: step 1/2.</text>
</comment>
<dbReference type="CDD" id="cd02203">
    <property type="entry name" value="PurL_repeat1"/>
    <property type="match status" value="1"/>
</dbReference>
<dbReference type="PANTHER" id="PTHR43555">
    <property type="entry name" value="PHOSPHORIBOSYLFORMYLGLYCINAMIDINE SYNTHASE SUBUNIT PURL"/>
    <property type="match status" value="1"/>
</dbReference>
<dbReference type="Gene3D" id="1.10.8.750">
    <property type="entry name" value="Phosphoribosylformylglycinamidine synthase, linker domain"/>
    <property type="match status" value="1"/>
</dbReference>
<dbReference type="InterPro" id="IPR010918">
    <property type="entry name" value="PurM-like_C_dom"/>
</dbReference>
<keyword evidence="6 8" id="KW-0067">ATP-binding</keyword>
<dbReference type="Gene3D" id="3.30.1280.10">
    <property type="entry name" value="Phosphoribosylformylglycinamidine synthase subunit PurS"/>
    <property type="match status" value="1"/>
</dbReference>
<dbReference type="NCBIfam" id="TIGR01736">
    <property type="entry name" value="FGAM_synth_II"/>
    <property type="match status" value="1"/>
</dbReference>
<dbReference type="InterPro" id="IPR041609">
    <property type="entry name" value="PurL_linker"/>
</dbReference>
<dbReference type="AlphaFoldDB" id="A0A7C3YQ45"/>
<dbReference type="InterPro" id="IPR036921">
    <property type="entry name" value="PurM-like_N_sf"/>
</dbReference>
<reference evidence="12" key="1">
    <citation type="journal article" date="2020" name="mSystems">
        <title>Genome- and Community-Level Interaction Insights into Carbon Utilization and Element Cycling Functions of Hydrothermarchaeota in Hydrothermal Sediment.</title>
        <authorList>
            <person name="Zhou Z."/>
            <person name="Liu Y."/>
            <person name="Xu W."/>
            <person name="Pan J."/>
            <person name="Luo Z.H."/>
            <person name="Li M."/>
        </authorList>
    </citation>
    <scope>NUCLEOTIDE SEQUENCE [LARGE SCALE GENOMIC DNA]</scope>
    <source>
        <strain evidence="12">SpSt-906</strain>
    </source>
</reference>
<keyword evidence="7 8" id="KW-0460">Magnesium</keyword>
<dbReference type="EMBL" id="DTMQ01000035">
    <property type="protein sequence ID" value="HGE99411.1"/>
    <property type="molecule type" value="Genomic_DNA"/>
</dbReference>
<feature type="binding site" evidence="8">
    <location>
        <position position="289"/>
    </location>
    <ligand>
        <name>ATP</name>
        <dbReference type="ChEBI" id="CHEBI:30616"/>
    </ligand>
</feature>
<evidence type="ECO:0000256" key="1">
    <source>
        <dbReference type="ARBA" id="ARBA00022490"/>
    </source>
</evidence>
<feature type="domain" description="PurM-like N-terminal" evidence="9">
    <location>
        <begin position="273"/>
        <end position="398"/>
    </location>
</feature>
<dbReference type="UniPathway" id="UPA00074">
    <property type="reaction ID" value="UER00128"/>
</dbReference>
<protein>
    <recommendedName>
        <fullName evidence="8">Phosphoribosylformylglycinamidine synthase subunit PurL</fullName>
        <shortName evidence="8">FGAM synthase</shortName>
        <ecNumber evidence="8">6.3.5.3</ecNumber>
    </recommendedName>
    <alternativeName>
        <fullName evidence="8">Formylglycinamide ribonucleotide amidotransferase subunit II</fullName>
        <shortName evidence="8">FGAR amidotransferase II</shortName>
        <shortName evidence="8">FGAR-AT II</shortName>
    </alternativeName>
    <alternativeName>
        <fullName evidence="8">Glutamine amidotransferase PurL</fullName>
    </alternativeName>
    <alternativeName>
        <fullName evidence="8">Phosphoribosylformylglycinamidine synthase subunit II</fullName>
    </alternativeName>
</protein>
<feature type="active site" description="Proton acceptor" evidence="8">
    <location>
        <position position="293"/>
    </location>
</feature>
<dbReference type="Gene3D" id="3.90.650.10">
    <property type="entry name" value="PurM-like C-terminal domain"/>
    <property type="match status" value="2"/>
</dbReference>
<comment type="function">
    <text evidence="8">Part of the phosphoribosylformylglycinamidine synthase complex involved in the purines biosynthetic pathway. Catalyzes the ATP-dependent conversion of formylglycinamide ribonucleotide (FGAR) and glutamine to yield formylglycinamidine ribonucleotide (FGAM) and glutamate. The FGAM synthase complex is composed of three subunits. PurQ produces an ammonia molecule by converting glutamine to glutamate. PurL transfers the ammonia molecule to FGAR to form FGAM in an ATP-dependent manner. PurS interacts with PurQ and PurL and is thought to assist in the transfer of the ammonia molecule from PurQ to PurL.</text>
</comment>
<dbReference type="Pfam" id="PF02700">
    <property type="entry name" value="PurS"/>
    <property type="match status" value="1"/>
</dbReference>
<keyword evidence="1 8" id="KW-0963">Cytoplasm</keyword>
<feature type="active site" evidence="8">
    <location>
        <position position="222"/>
    </location>
</feature>
<feature type="binding site" evidence="8">
    <location>
        <position position="737"/>
    </location>
    <ligand>
        <name>ATP</name>
        <dbReference type="ChEBI" id="CHEBI:30616"/>
    </ligand>
</feature>
<feature type="binding site" evidence="8">
    <location>
        <position position="445"/>
    </location>
    <ligand>
        <name>substrate</name>
    </ligand>
</feature>
<dbReference type="InterPro" id="IPR010074">
    <property type="entry name" value="PRibForGlyAmidine_synth_PurL"/>
</dbReference>
<feature type="binding site" evidence="8">
    <location>
        <position position="473"/>
    </location>
    <ligand>
        <name>Mg(2+)</name>
        <dbReference type="ChEBI" id="CHEBI:18420"/>
        <label>2</label>
    </ligand>
</feature>
<dbReference type="InterPro" id="IPR003850">
    <property type="entry name" value="PurS"/>
</dbReference>
<feature type="domain" description="PurM-like C-terminal" evidence="10">
    <location>
        <begin position="780"/>
        <end position="920"/>
    </location>
</feature>
<feature type="binding site" evidence="8">
    <location>
        <position position="700"/>
    </location>
    <ligand>
        <name>ATP</name>
        <dbReference type="ChEBI" id="CHEBI:30616"/>
    </ligand>
</feature>
<evidence type="ECO:0000256" key="7">
    <source>
        <dbReference type="ARBA" id="ARBA00022842"/>
    </source>
</evidence>
<organism evidence="12">
    <name type="scientific">candidate division WOR-3 bacterium</name>
    <dbReference type="NCBI Taxonomy" id="2052148"/>
    <lineage>
        <taxon>Bacteria</taxon>
        <taxon>Bacteria division WOR-3</taxon>
    </lineage>
</organism>
<dbReference type="PANTHER" id="PTHR43555:SF1">
    <property type="entry name" value="PHOSPHORIBOSYLFORMYLGLYCINAMIDINE SYNTHASE SUBUNIT PURL"/>
    <property type="match status" value="1"/>
</dbReference>
<gene>
    <name evidence="8 12" type="primary">purL</name>
    <name evidence="12" type="ORF">ENX07_05000</name>
</gene>
<dbReference type="InterPro" id="IPR016188">
    <property type="entry name" value="PurM-like_N"/>
</dbReference>
<feature type="domain" description="PurM-like C-terminal" evidence="10">
    <location>
        <begin position="409"/>
        <end position="558"/>
    </location>
</feature>
<feature type="binding site" evidence="8">
    <location>
        <begin position="515"/>
        <end position="517"/>
    </location>
    <ligand>
        <name>substrate</name>
    </ligand>
</feature>
<dbReference type="EC" id="6.3.5.3" evidence="8"/>
<dbReference type="GO" id="GO:0006189">
    <property type="term" value="P:'de novo' IMP biosynthetic process"/>
    <property type="evidence" value="ECO:0007669"/>
    <property type="project" value="UniProtKB-UniRule"/>
</dbReference>
<dbReference type="Pfam" id="PF00586">
    <property type="entry name" value="AIRS"/>
    <property type="match status" value="2"/>
</dbReference>
<comment type="subcellular location">
    <subcellularLocation>
        <location evidence="8">Cytoplasm</location>
    </subcellularLocation>
</comment>
<evidence type="ECO:0000256" key="3">
    <source>
        <dbReference type="ARBA" id="ARBA00022723"/>
    </source>
</evidence>
<dbReference type="GO" id="GO:0000287">
    <property type="term" value="F:magnesium ion binding"/>
    <property type="evidence" value="ECO:0007669"/>
    <property type="project" value="UniProtKB-UniRule"/>
</dbReference>
<evidence type="ECO:0000259" key="9">
    <source>
        <dbReference type="Pfam" id="PF00586"/>
    </source>
</evidence>
<evidence type="ECO:0000259" key="10">
    <source>
        <dbReference type="Pfam" id="PF02769"/>
    </source>
</evidence>
<comment type="catalytic activity">
    <reaction evidence="8">
        <text>N(2)-formyl-N(1)-(5-phospho-beta-D-ribosyl)glycinamide + L-glutamine + ATP + H2O = 2-formamido-N(1)-(5-O-phospho-beta-D-ribosyl)acetamidine + L-glutamate + ADP + phosphate + H(+)</text>
        <dbReference type="Rhea" id="RHEA:17129"/>
        <dbReference type="ChEBI" id="CHEBI:15377"/>
        <dbReference type="ChEBI" id="CHEBI:15378"/>
        <dbReference type="ChEBI" id="CHEBI:29985"/>
        <dbReference type="ChEBI" id="CHEBI:30616"/>
        <dbReference type="ChEBI" id="CHEBI:43474"/>
        <dbReference type="ChEBI" id="CHEBI:58359"/>
        <dbReference type="ChEBI" id="CHEBI:147286"/>
        <dbReference type="ChEBI" id="CHEBI:147287"/>
        <dbReference type="ChEBI" id="CHEBI:456216"/>
        <dbReference type="EC" id="6.3.5.3"/>
    </reaction>
</comment>
<keyword evidence="3 8" id="KW-0479">Metal-binding</keyword>
<dbReference type="Pfam" id="PF18072">
    <property type="entry name" value="FGAR-AT_linker"/>
    <property type="match status" value="1"/>
</dbReference>
<comment type="caution">
    <text evidence="8">Lacks conserved residue(s) required for the propagation of feature annotation.</text>
</comment>
<dbReference type="Gene3D" id="3.30.1330.10">
    <property type="entry name" value="PurM-like, N-terminal domain"/>
    <property type="match status" value="2"/>
</dbReference>
<dbReference type="SUPFAM" id="SSF55326">
    <property type="entry name" value="PurM N-terminal domain-like"/>
    <property type="match status" value="2"/>
</dbReference>